<name>C6E7H5_GEOSM</name>
<dbReference type="GO" id="GO:0016757">
    <property type="term" value="F:glycosyltransferase activity"/>
    <property type="evidence" value="ECO:0007669"/>
    <property type="project" value="InterPro"/>
</dbReference>
<dbReference type="CAZy" id="GT4">
    <property type="family name" value="Glycosyltransferase Family 4"/>
</dbReference>
<dbReference type="InterPro" id="IPR001296">
    <property type="entry name" value="Glyco_trans_1"/>
</dbReference>
<evidence type="ECO:0000313" key="3">
    <source>
        <dbReference type="EMBL" id="ACT19835.1"/>
    </source>
</evidence>
<gene>
    <name evidence="3" type="ordered locus">GM21_3816</name>
</gene>
<dbReference type="STRING" id="443144.GM21_3816"/>
<dbReference type="EMBL" id="CP001661">
    <property type="protein sequence ID" value="ACT19835.1"/>
    <property type="molecule type" value="Genomic_DNA"/>
</dbReference>
<dbReference type="PANTHER" id="PTHR46401">
    <property type="entry name" value="GLYCOSYLTRANSFERASE WBBK-RELATED"/>
    <property type="match status" value="1"/>
</dbReference>
<dbReference type="PANTHER" id="PTHR46401:SF2">
    <property type="entry name" value="GLYCOSYLTRANSFERASE WBBK-RELATED"/>
    <property type="match status" value="1"/>
</dbReference>
<feature type="domain" description="Glycosyl transferase family 1" evidence="2">
    <location>
        <begin position="169"/>
        <end position="353"/>
    </location>
</feature>
<dbReference type="Gene3D" id="3.40.50.2000">
    <property type="entry name" value="Glycogen Phosphorylase B"/>
    <property type="match status" value="1"/>
</dbReference>
<dbReference type="HOGENOM" id="CLU_721457_0_0_7"/>
<dbReference type="Pfam" id="PF00534">
    <property type="entry name" value="Glycos_transf_1"/>
    <property type="match status" value="1"/>
</dbReference>
<accession>C6E7H5</accession>
<reference evidence="3" key="1">
    <citation type="submission" date="2009-07" db="EMBL/GenBank/DDBJ databases">
        <title>Complete sequence of Geobacter sp. M21.</title>
        <authorList>
            <consortium name="US DOE Joint Genome Institute"/>
            <person name="Lucas S."/>
            <person name="Copeland A."/>
            <person name="Lapidus A."/>
            <person name="Glavina del Rio T."/>
            <person name="Dalin E."/>
            <person name="Tice H."/>
            <person name="Bruce D."/>
            <person name="Goodwin L."/>
            <person name="Pitluck S."/>
            <person name="Saunders E."/>
            <person name="Brettin T."/>
            <person name="Detter J.C."/>
            <person name="Han C."/>
            <person name="Larimer F."/>
            <person name="Land M."/>
            <person name="Hauser L."/>
            <person name="Kyrpides N."/>
            <person name="Ovchinnikova G."/>
            <person name="Lovley D."/>
        </authorList>
    </citation>
    <scope>NUCLEOTIDE SEQUENCE [LARGE SCALE GENOMIC DNA]</scope>
    <source>
        <strain evidence="3">M21</strain>
    </source>
</reference>
<dbReference type="CDD" id="cd03801">
    <property type="entry name" value="GT4_PimA-like"/>
    <property type="match status" value="1"/>
</dbReference>
<proteinExistence type="predicted"/>
<evidence type="ECO:0000259" key="2">
    <source>
        <dbReference type="Pfam" id="PF00534"/>
    </source>
</evidence>
<dbReference type="AlphaFoldDB" id="C6E7H5"/>
<organism evidence="3">
    <name type="scientific">Geobacter sp. (strain M21)</name>
    <dbReference type="NCBI Taxonomy" id="443144"/>
    <lineage>
        <taxon>Bacteria</taxon>
        <taxon>Pseudomonadati</taxon>
        <taxon>Thermodesulfobacteriota</taxon>
        <taxon>Desulfuromonadia</taxon>
        <taxon>Geobacterales</taxon>
        <taxon>Geobacteraceae</taxon>
        <taxon>Geobacter</taxon>
    </lineage>
</organism>
<dbReference type="KEGG" id="gem:GM21_3816"/>
<dbReference type="SUPFAM" id="SSF53756">
    <property type="entry name" value="UDP-Glycosyltransferase/glycogen phosphorylase"/>
    <property type="match status" value="1"/>
</dbReference>
<keyword evidence="1 3" id="KW-0808">Transferase</keyword>
<dbReference type="eggNOG" id="COG0438">
    <property type="taxonomic scope" value="Bacteria"/>
</dbReference>
<protein>
    <submittedName>
        <fullName evidence="3">Glycosyl transferase group 1</fullName>
    </submittedName>
</protein>
<evidence type="ECO:0000256" key="1">
    <source>
        <dbReference type="ARBA" id="ARBA00022679"/>
    </source>
</evidence>
<sequence>MPKTLLIEGWRFVPHSYACVNMWQCLELIKRPDVELYHRDLPYFKPEWKPTQHLFDPAATAALKAIPPLPPGKKADLLLRVAFPYRFDRNNAGRHLVFGTAEHGIVTPSMVEGGVPLAQAMADSEALIITPSNWSRAGFLRSGVAPERVALVPHGVDPGIFRPLPEAEREALRRQLGWQDNFVVLNVGCMTGNKGVRYLLKACAVLQERFPQLKLCMKGLDPLYPSRRLLQEAGDLLTAEEGTRLASSLVYIGEDLSFSDMVSLYNAADAYVSPYIAEGFNLPVLEAAACGLPVICTAGGPTDDFVDASFAKRIDSTLIQKDGLLGVQPDLEHLVELIAQTVQDHEFRQKARGAGPSFVAGSFTWRHAVEKLLTLPQSD</sequence>
<dbReference type="OrthoDB" id="9802525at2"/>
<dbReference type="GO" id="GO:0009103">
    <property type="term" value="P:lipopolysaccharide biosynthetic process"/>
    <property type="evidence" value="ECO:0007669"/>
    <property type="project" value="TreeGrafter"/>
</dbReference>